<dbReference type="InterPro" id="IPR041698">
    <property type="entry name" value="Methyltransf_25"/>
</dbReference>
<dbReference type="Gene3D" id="3.40.50.150">
    <property type="entry name" value="Vaccinia Virus protein VP39"/>
    <property type="match status" value="1"/>
</dbReference>
<proteinExistence type="predicted"/>
<accession>A0A4E0RS03</accession>
<evidence type="ECO:0000313" key="2">
    <source>
        <dbReference type="EMBL" id="TGO02874.1"/>
    </source>
</evidence>
<dbReference type="SUPFAM" id="SSF53335">
    <property type="entry name" value="S-adenosyl-L-methionine-dependent methyltransferases"/>
    <property type="match status" value="1"/>
</dbReference>
<gene>
    <name evidence="2" type="ORF">PN36_17540</name>
</gene>
<comment type="caution">
    <text evidence="2">The sequence shown here is derived from an EMBL/GenBank/DDBJ whole genome shotgun (WGS) entry which is preliminary data.</text>
</comment>
<dbReference type="EMBL" id="JSZA02000067">
    <property type="protein sequence ID" value="TGO02874.1"/>
    <property type="molecule type" value="Genomic_DNA"/>
</dbReference>
<keyword evidence="3" id="KW-1185">Reference proteome</keyword>
<dbReference type="AlphaFoldDB" id="A0A4E0RS03"/>
<reference evidence="2 3" key="1">
    <citation type="journal article" date="2016" name="Front. Microbiol.">
        <title>Single-Cell (Meta-)Genomics of a Dimorphic Candidatus Thiomargarita nelsonii Reveals Genomic Plasticity.</title>
        <authorList>
            <person name="Flood B.E."/>
            <person name="Fliss P."/>
            <person name="Jones D.S."/>
            <person name="Dick G.J."/>
            <person name="Jain S."/>
            <person name="Kaster A.K."/>
            <person name="Winkel M."/>
            <person name="Mussmann M."/>
            <person name="Bailey J."/>
        </authorList>
    </citation>
    <scope>NUCLEOTIDE SEQUENCE [LARGE SCALE GENOMIC DNA]</scope>
    <source>
        <strain evidence="2">Hydrate Ridge</strain>
    </source>
</reference>
<name>A0A4E0RS03_9GAMM</name>
<evidence type="ECO:0000259" key="1">
    <source>
        <dbReference type="Pfam" id="PF13649"/>
    </source>
</evidence>
<feature type="domain" description="Methyltransferase" evidence="1">
    <location>
        <begin position="63"/>
        <end position="156"/>
    </location>
</feature>
<evidence type="ECO:0000313" key="3">
    <source>
        <dbReference type="Proteomes" id="UP000030428"/>
    </source>
</evidence>
<dbReference type="PANTHER" id="PTHR43591">
    <property type="entry name" value="METHYLTRANSFERASE"/>
    <property type="match status" value="1"/>
</dbReference>
<protein>
    <recommendedName>
        <fullName evidence="1">Methyltransferase domain-containing protein</fullName>
    </recommendedName>
</protein>
<organism evidence="2 3">
    <name type="scientific">Candidatus Thiomargarita nelsonii</name>
    <dbReference type="NCBI Taxonomy" id="1003181"/>
    <lineage>
        <taxon>Bacteria</taxon>
        <taxon>Pseudomonadati</taxon>
        <taxon>Pseudomonadota</taxon>
        <taxon>Gammaproteobacteria</taxon>
        <taxon>Thiotrichales</taxon>
        <taxon>Thiotrichaceae</taxon>
        <taxon>Thiomargarita</taxon>
    </lineage>
</organism>
<dbReference type="CDD" id="cd02440">
    <property type="entry name" value="AdoMet_MTases"/>
    <property type="match status" value="1"/>
</dbReference>
<dbReference type="InterPro" id="IPR029063">
    <property type="entry name" value="SAM-dependent_MTases_sf"/>
</dbReference>
<sequence length="276" mass="31555">MAEKSIEDVKNFWESNPLWTGESAFKPGSKEFFEEHRQVYITDCFAGKFDLRCVPDEVNQQKVLDLGSGPGFWTVELAQHGCHDMTAADLTKNALELCERRCQIYGVNATFSQQNAENLTFDENIFTHVNCQGVIHHTPNTETCVQEIARVLKPGGTASISVYHRNIFLKTWPLIKWVGKIIHTIGGGIKGRGRENIFAEEDVNEIVRLYDGADNPIGKAYTKAQFYKMLSAFFEVQEIYFHFFPARALPFPIPKFLHKLLDKYAGFMMYATVRKR</sequence>
<dbReference type="Proteomes" id="UP000030428">
    <property type="component" value="Unassembled WGS sequence"/>
</dbReference>
<dbReference type="Pfam" id="PF13649">
    <property type="entry name" value="Methyltransf_25"/>
    <property type="match status" value="1"/>
</dbReference>